<keyword evidence="4 7" id="KW-0442">Lipid degradation</keyword>
<dbReference type="Proteomes" id="UP001431209">
    <property type="component" value="Unassembled WGS sequence"/>
</dbReference>
<evidence type="ECO:0000256" key="1">
    <source>
        <dbReference type="ARBA" id="ARBA00010701"/>
    </source>
</evidence>
<dbReference type="EMBL" id="JAOPGA020000668">
    <property type="protein sequence ID" value="KAL0480564.1"/>
    <property type="molecule type" value="Genomic_DNA"/>
</dbReference>
<evidence type="ECO:0000259" key="10">
    <source>
        <dbReference type="Pfam" id="PF04083"/>
    </source>
</evidence>
<sequence length="414" mass="47262">MKVVILSLLVCVVGLALGDYQWPSVDEIEAYRSNHVSRNITELIQDQGYVVQQYEVTTTDGYILSIQRIPSGRKSSNVYKKPAVLLQHGLVDCSNTWANNPYNESLAFILADQGYDVWLGNVRGNRYSDKHTKLDRKSQEYWKFSYDEMSLDDLPSTIEFILKETGHPQLEAYIGHSQGSVMGFACFSTNNCSTTKTYNIGEKVKTFFALAPAAFVGHVTAPLFQVLAKTHFDKVLVWFGVKEFLPSTSIMRWILPNLCGGHIIKELCWSVVCALAGCDTMKDNVHHDRIPYYLDTLPAGTSMQNIAHWSQAVEFDLFKMYDYGSEKANTEKYGFPTPPEYDVSKMKVDTVLYYGGKDTLADSDDVLFFIKKLPEKHLKEVKLLETYGHLDFVWSYKAVRDVYEHIIDYMRNKK</sequence>
<reference evidence="11 12" key="1">
    <citation type="submission" date="2024-03" db="EMBL/GenBank/DDBJ databases">
        <title>The Acrasis kona genome and developmental transcriptomes reveal deep origins of eukaryotic multicellular pathways.</title>
        <authorList>
            <person name="Sheikh S."/>
            <person name="Fu C.-J."/>
            <person name="Brown M.W."/>
            <person name="Baldauf S.L."/>
        </authorList>
    </citation>
    <scope>NUCLEOTIDE SEQUENCE [LARGE SCALE GENOMIC DNA]</scope>
    <source>
        <strain evidence="11 12">ATCC MYA-3509</strain>
    </source>
</reference>
<evidence type="ECO:0000256" key="3">
    <source>
        <dbReference type="ARBA" id="ARBA00022801"/>
    </source>
</evidence>
<gene>
    <name evidence="11" type="ORF">AKO1_006824</name>
</gene>
<evidence type="ECO:0000256" key="2">
    <source>
        <dbReference type="ARBA" id="ARBA00022729"/>
    </source>
</evidence>
<dbReference type="GO" id="GO:0016042">
    <property type="term" value="P:lipid catabolic process"/>
    <property type="evidence" value="ECO:0007669"/>
    <property type="project" value="UniProtKB-KW"/>
</dbReference>
<evidence type="ECO:0000256" key="7">
    <source>
        <dbReference type="PIRNR" id="PIRNR000862"/>
    </source>
</evidence>
<dbReference type="InterPro" id="IPR029058">
    <property type="entry name" value="AB_hydrolase_fold"/>
</dbReference>
<proteinExistence type="inferred from homology"/>
<dbReference type="Pfam" id="PF04083">
    <property type="entry name" value="Abhydro_lipase"/>
    <property type="match status" value="1"/>
</dbReference>
<evidence type="ECO:0000256" key="9">
    <source>
        <dbReference type="SAM" id="SignalP"/>
    </source>
</evidence>
<evidence type="ECO:0000313" key="11">
    <source>
        <dbReference type="EMBL" id="KAL0480564.1"/>
    </source>
</evidence>
<accession>A0AAW2YTZ4</accession>
<dbReference type="PANTHER" id="PTHR11005">
    <property type="entry name" value="LYSOSOMAL ACID LIPASE-RELATED"/>
    <property type="match status" value="1"/>
</dbReference>
<evidence type="ECO:0000256" key="8">
    <source>
        <dbReference type="PIRSR" id="PIRSR000862-1"/>
    </source>
</evidence>
<dbReference type="Gene3D" id="3.40.50.1820">
    <property type="entry name" value="alpha/beta hydrolase"/>
    <property type="match status" value="1"/>
</dbReference>
<dbReference type="AlphaFoldDB" id="A0AAW2YTZ4"/>
<protein>
    <recommendedName>
        <fullName evidence="7">Lipase</fullName>
    </recommendedName>
</protein>
<feature type="chain" id="PRO_5043912768" description="Lipase" evidence="9">
    <location>
        <begin position="19"/>
        <end position="414"/>
    </location>
</feature>
<keyword evidence="5" id="KW-0443">Lipid metabolism</keyword>
<keyword evidence="2 9" id="KW-0732">Signal</keyword>
<dbReference type="GO" id="GO:0016788">
    <property type="term" value="F:hydrolase activity, acting on ester bonds"/>
    <property type="evidence" value="ECO:0007669"/>
    <property type="project" value="InterPro"/>
</dbReference>
<evidence type="ECO:0000256" key="6">
    <source>
        <dbReference type="ARBA" id="ARBA00023180"/>
    </source>
</evidence>
<feature type="signal peptide" evidence="9">
    <location>
        <begin position="1"/>
        <end position="18"/>
    </location>
</feature>
<feature type="domain" description="Partial AB-hydrolase lipase" evidence="10">
    <location>
        <begin position="40"/>
        <end position="100"/>
    </location>
</feature>
<comment type="caution">
    <text evidence="11">The sequence shown here is derived from an EMBL/GenBank/DDBJ whole genome shotgun (WGS) entry which is preliminary data.</text>
</comment>
<organism evidence="11 12">
    <name type="scientific">Acrasis kona</name>
    <dbReference type="NCBI Taxonomy" id="1008807"/>
    <lineage>
        <taxon>Eukaryota</taxon>
        <taxon>Discoba</taxon>
        <taxon>Heterolobosea</taxon>
        <taxon>Tetramitia</taxon>
        <taxon>Eutetramitia</taxon>
        <taxon>Acrasidae</taxon>
        <taxon>Acrasis</taxon>
    </lineage>
</organism>
<evidence type="ECO:0000256" key="5">
    <source>
        <dbReference type="ARBA" id="ARBA00023098"/>
    </source>
</evidence>
<feature type="active site" description="Charge relay system" evidence="8">
    <location>
        <position position="389"/>
    </location>
</feature>
<dbReference type="SUPFAM" id="SSF53474">
    <property type="entry name" value="alpha/beta-Hydrolases"/>
    <property type="match status" value="1"/>
</dbReference>
<comment type="similarity">
    <text evidence="1 7">Belongs to the AB hydrolase superfamily. Lipase family.</text>
</comment>
<feature type="active site" description="Nucleophile" evidence="8">
    <location>
        <position position="177"/>
    </location>
</feature>
<dbReference type="FunFam" id="3.40.50.1820:FF:000057">
    <property type="entry name" value="Lipase"/>
    <property type="match status" value="1"/>
</dbReference>
<keyword evidence="3 7" id="KW-0378">Hydrolase</keyword>
<dbReference type="InterPro" id="IPR006693">
    <property type="entry name" value="AB_hydrolase_lipase"/>
</dbReference>
<dbReference type="PIRSF" id="PIRSF000862">
    <property type="entry name" value="Steryl_ester_lip"/>
    <property type="match status" value="1"/>
</dbReference>
<keyword evidence="6" id="KW-0325">Glycoprotein</keyword>
<feature type="active site" description="Charge relay system" evidence="8">
    <location>
        <position position="358"/>
    </location>
</feature>
<evidence type="ECO:0000313" key="12">
    <source>
        <dbReference type="Proteomes" id="UP001431209"/>
    </source>
</evidence>
<keyword evidence="12" id="KW-1185">Reference proteome</keyword>
<evidence type="ECO:0000256" key="4">
    <source>
        <dbReference type="ARBA" id="ARBA00022963"/>
    </source>
</evidence>
<dbReference type="InterPro" id="IPR025483">
    <property type="entry name" value="Lipase_euk"/>
</dbReference>
<name>A0AAW2YTZ4_9EUKA</name>